<dbReference type="Proteomes" id="UP000257479">
    <property type="component" value="Unassembled WGS sequence"/>
</dbReference>
<dbReference type="STRING" id="400772.RR49_01946"/>
<evidence type="ECO:0000313" key="3">
    <source>
        <dbReference type="Proteomes" id="UP000033451"/>
    </source>
</evidence>
<accession>A0A0F0LY15</accession>
<sequence>MTAAGERLFARYAHQPNERGYCGPEGADGLAAVARGEAASVSVPDVARRFSGAWPYLTVVGGLLGVDPLDERAVRAYWTGSAEGDALDADEVWRRLVAIIGPQAGSYWTHLDDRLAAEAAPHHAFHVFGVYPWTRLLDTGLPEPVQVLADCSVVPARVREVVDDGCLVDAPVLRYADGRLSWGEAAPRRVSVPYGDLLAGGDAVTVHWDAVCERIDDADAAALAARLASQLERVNARLAGALPR</sequence>
<reference evidence="1 4" key="2">
    <citation type="journal article" date="2018" name="Nat. Biotechnol.">
        <title>A standardized bacterial taxonomy based on genome phylogeny substantially revises the tree of life.</title>
        <authorList>
            <person name="Parks D.H."/>
            <person name="Chuvochina M."/>
            <person name="Waite D.W."/>
            <person name="Rinke C."/>
            <person name="Skarshewski A."/>
            <person name="Chaumeil P.A."/>
            <person name="Hugenholtz P."/>
        </authorList>
    </citation>
    <scope>NUCLEOTIDE SEQUENCE [LARGE SCALE GENOMIC DNA]</scope>
    <source>
        <strain evidence="1">UBA9152</strain>
    </source>
</reference>
<evidence type="ECO:0000313" key="4">
    <source>
        <dbReference type="Proteomes" id="UP000257479"/>
    </source>
</evidence>
<dbReference type="PATRIC" id="fig|400772.4.peg.1962"/>
<organism evidence="2 3">
    <name type="scientific">Microbacterium ginsengisoli</name>
    <dbReference type="NCBI Taxonomy" id="400772"/>
    <lineage>
        <taxon>Bacteria</taxon>
        <taxon>Bacillati</taxon>
        <taxon>Actinomycetota</taxon>
        <taxon>Actinomycetes</taxon>
        <taxon>Micrococcales</taxon>
        <taxon>Microbacteriaceae</taxon>
        <taxon>Microbacterium</taxon>
    </lineage>
</organism>
<dbReference type="AlphaFoldDB" id="A0A0F0LY15"/>
<keyword evidence="3" id="KW-1185">Reference proteome</keyword>
<dbReference type="EMBL" id="JYIY01000075">
    <property type="protein sequence ID" value="KJL36266.1"/>
    <property type="molecule type" value="Genomic_DNA"/>
</dbReference>
<evidence type="ECO:0000313" key="1">
    <source>
        <dbReference type="EMBL" id="HAN23848.1"/>
    </source>
</evidence>
<protein>
    <submittedName>
        <fullName evidence="2">Uncharacterized protein</fullName>
    </submittedName>
</protein>
<dbReference type="EMBL" id="DMNG01000077">
    <property type="protein sequence ID" value="HAN23848.1"/>
    <property type="molecule type" value="Genomic_DNA"/>
</dbReference>
<reference evidence="2 3" key="1">
    <citation type="submission" date="2015-02" db="EMBL/GenBank/DDBJ databases">
        <title>Draft genome sequences of ten Microbacterium spp. with emphasis on heavy metal contaminated environments.</title>
        <authorList>
            <person name="Corretto E."/>
        </authorList>
    </citation>
    <scope>NUCLEOTIDE SEQUENCE [LARGE SCALE GENOMIC DNA]</scope>
    <source>
        <strain evidence="2 3">DSM 18659</strain>
    </source>
</reference>
<dbReference type="OrthoDB" id="2111648at2"/>
<evidence type="ECO:0000313" key="2">
    <source>
        <dbReference type="EMBL" id="KJL36266.1"/>
    </source>
</evidence>
<gene>
    <name evidence="1" type="ORF">DCP95_04660</name>
    <name evidence="2" type="ORF">RR49_01946</name>
</gene>
<comment type="caution">
    <text evidence="2">The sequence shown here is derived from an EMBL/GenBank/DDBJ whole genome shotgun (WGS) entry which is preliminary data.</text>
</comment>
<proteinExistence type="predicted"/>
<dbReference type="RefSeq" id="WP_045247838.1">
    <property type="nucleotide sequence ID" value="NZ_JYIY01000075.1"/>
</dbReference>
<dbReference type="InterPro" id="IPR045660">
    <property type="entry name" value="DUF6390"/>
</dbReference>
<name>A0A0F0LY15_9MICO</name>
<dbReference type="Proteomes" id="UP000033451">
    <property type="component" value="Unassembled WGS sequence"/>
</dbReference>
<dbReference type="Pfam" id="PF19927">
    <property type="entry name" value="DUF6390"/>
    <property type="match status" value="1"/>
</dbReference>